<organism evidence="2 3">
    <name type="scientific">Candidatus Nitronereus thalassa</name>
    <dbReference type="NCBI Taxonomy" id="3020898"/>
    <lineage>
        <taxon>Bacteria</taxon>
        <taxon>Pseudomonadati</taxon>
        <taxon>Nitrospirota</taxon>
        <taxon>Nitrospiria</taxon>
        <taxon>Nitrospirales</taxon>
        <taxon>Nitrospiraceae</taxon>
        <taxon>Candidatus Nitronereus</taxon>
    </lineage>
</organism>
<dbReference type="EMBL" id="JAQOUE010000001">
    <property type="protein sequence ID" value="MDT7043154.1"/>
    <property type="molecule type" value="Genomic_DNA"/>
</dbReference>
<sequence>MESTDNRRQFTRVRVNLLTELRSGETVDIAGSLANVSMSGLFLTCPTHLPIETPCTLNLMLEGGVEAITIQTEAQVIRNDSEGMALQFTKILGPESLQHLQNLVMYNSGDQIDQVENELTHHVGLNPS</sequence>
<evidence type="ECO:0000313" key="3">
    <source>
        <dbReference type="Proteomes" id="UP001250932"/>
    </source>
</evidence>
<protein>
    <submittedName>
        <fullName evidence="2">PilZ domain-containing protein</fullName>
    </submittedName>
</protein>
<dbReference type="Proteomes" id="UP001250932">
    <property type="component" value="Unassembled WGS sequence"/>
</dbReference>
<proteinExistence type="predicted"/>
<reference evidence="2 3" key="1">
    <citation type="journal article" date="2023" name="ISME J.">
        <title>Cultivation and genomic characterization of novel and ubiquitous marine nitrite-oxidizing bacteria from the Nitrospirales.</title>
        <authorList>
            <person name="Mueller A.J."/>
            <person name="Daebeler A."/>
            <person name="Herbold C.W."/>
            <person name="Kirkegaard R.H."/>
            <person name="Daims H."/>
        </authorList>
    </citation>
    <scope>NUCLEOTIDE SEQUENCE [LARGE SCALE GENOMIC DNA]</scope>
    <source>
        <strain evidence="2 3">EB</strain>
    </source>
</reference>
<gene>
    <name evidence="2" type="ORF">PPG34_12410</name>
</gene>
<dbReference type="InterPro" id="IPR009875">
    <property type="entry name" value="PilZ_domain"/>
</dbReference>
<evidence type="ECO:0000259" key="1">
    <source>
        <dbReference type="Pfam" id="PF07238"/>
    </source>
</evidence>
<dbReference type="SUPFAM" id="SSF141371">
    <property type="entry name" value="PilZ domain-like"/>
    <property type="match status" value="1"/>
</dbReference>
<accession>A0ABU3K9N0</accession>
<comment type="caution">
    <text evidence="2">The sequence shown here is derived from an EMBL/GenBank/DDBJ whole genome shotgun (WGS) entry which is preliminary data.</text>
</comment>
<name>A0ABU3K9N0_9BACT</name>
<dbReference type="Gene3D" id="2.40.10.220">
    <property type="entry name" value="predicted glycosyltransferase like domains"/>
    <property type="match status" value="1"/>
</dbReference>
<keyword evidence="3" id="KW-1185">Reference proteome</keyword>
<dbReference type="RefSeq" id="WP_313833655.1">
    <property type="nucleotide sequence ID" value="NZ_JAQOUE010000001.1"/>
</dbReference>
<dbReference type="Pfam" id="PF07238">
    <property type="entry name" value="PilZ"/>
    <property type="match status" value="1"/>
</dbReference>
<evidence type="ECO:0000313" key="2">
    <source>
        <dbReference type="EMBL" id="MDT7043154.1"/>
    </source>
</evidence>
<feature type="domain" description="PilZ" evidence="1">
    <location>
        <begin position="6"/>
        <end position="105"/>
    </location>
</feature>